<accession>B0TBR0</accession>
<dbReference type="EMBL" id="CP000930">
    <property type="protein sequence ID" value="ABZ83899.1"/>
    <property type="molecule type" value="Genomic_DNA"/>
</dbReference>
<feature type="compositionally biased region" description="Gly residues" evidence="1">
    <location>
        <begin position="82"/>
        <end position="92"/>
    </location>
</feature>
<dbReference type="Gene3D" id="1.10.1130.10">
    <property type="entry name" value="Flavocytochrome C3, Chain A"/>
    <property type="match status" value="1"/>
</dbReference>
<feature type="region of interest" description="Disordered" evidence="1">
    <location>
        <begin position="80"/>
        <end position="99"/>
    </location>
</feature>
<evidence type="ECO:0000313" key="3">
    <source>
        <dbReference type="Proteomes" id="UP000008550"/>
    </source>
</evidence>
<gene>
    <name evidence="2" type="ORF">HM1_0653</name>
</gene>
<dbReference type="AlphaFoldDB" id="B0TBR0"/>
<proteinExistence type="predicted"/>
<organism evidence="2 3">
    <name type="scientific">Heliobacterium modesticaldum (strain ATCC 51547 / Ice1)</name>
    <dbReference type="NCBI Taxonomy" id="498761"/>
    <lineage>
        <taxon>Bacteria</taxon>
        <taxon>Bacillati</taxon>
        <taxon>Bacillota</taxon>
        <taxon>Clostridia</taxon>
        <taxon>Eubacteriales</taxon>
        <taxon>Heliobacteriaceae</taxon>
        <taxon>Heliomicrobium</taxon>
    </lineage>
</organism>
<dbReference type="STRING" id="498761.HM1_0653"/>
<name>B0TBR0_HELMI</name>
<dbReference type="InterPro" id="IPR036280">
    <property type="entry name" value="Multihaem_cyt_sf"/>
</dbReference>
<feature type="region of interest" description="Disordered" evidence="1">
    <location>
        <begin position="522"/>
        <end position="541"/>
    </location>
</feature>
<dbReference type="Proteomes" id="UP000008550">
    <property type="component" value="Chromosome"/>
</dbReference>
<dbReference type="KEGG" id="hmo:HM1_0653"/>
<evidence type="ECO:0000256" key="1">
    <source>
        <dbReference type="SAM" id="MobiDB-lite"/>
    </source>
</evidence>
<dbReference type="SUPFAM" id="SSF48695">
    <property type="entry name" value="Multiheme cytochromes"/>
    <property type="match status" value="1"/>
</dbReference>
<sequence>MTGLAEDKQSQSASSAWRLLPSSPDAAPQLGLEPQLDRQPQKPPAQWRKQLSQTMKAAVLVVSGVALLSGVATGCAKNAGAPGSGAAPGGTTGTPAASTVKPPGDYVILAWQSIGMKCTSDNDKYFSFHTPGNDLWAQVIKRGDPPVVVTDGIKLSYEAPENHNEPSKTINFWDYAKITLKKDIQPNTGKTGMPADRGEFTLDKAKKAWTAIGIPVSPYNDDGKVDAYPMFTIRATDAASGELLAETKMAAPVSGELGCYICHGGTPNKDGIGLSDATARDILADHDKNVGTNLLAEAEAGRPQYCLDCHAANNVGAPGKPDVLSMSAALHGKHAQYMQNGSIETCGLCHPSSAKGQVYCQRDVHRGFGMDCMNCHGTLPEHAASVLMKQKDLPAAQKSLERLKPYLPEGFTEAKPRENWINQPDCLSCHTKDHTKASTKSSSYNQWITEKSHLYRFEKADKGDMMCAACHGSPHVVYPASEALGYSEINYQPKTYQGFAGPIGANGNCTVCHLSEPADKHYHHKNQDQPFLPPQFSNDPK</sequence>
<protein>
    <submittedName>
        <fullName evidence="2">Cytochrome c family protein</fullName>
    </submittedName>
</protein>
<dbReference type="eggNOG" id="COG2010">
    <property type="taxonomic scope" value="Bacteria"/>
</dbReference>
<dbReference type="HOGENOM" id="CLU_503235_0_0_9"/>
<feature type="region of interest" description="Disordered" evidence="1">
    <location>
        <begin position="1"/>
        <end position="50"/>
    </location>
</feature>
<reference evidence="2 3" key="1">
    <citation type="journal article" date="2008" name="J. Bacteriol.">
        <title>The genome of Heliobacterium modesticaldum, a phototrophic representative of the Firmicutes containing the simplest photosynthetic apparatus.</title>
        <authorList>
            <person name="Sattley W.M."/>
            <person name="Madigan M.T."/>
            <person name="Swingley W.D."/>
            <person name="Cheung P.C."/>
            <person name="Clocksin K.M."/>
            <person name="Conrad A.L."/>
            <person name="Dejesa L.C."/>
            <person name="Honchak B.M."/>
            <person name="Jung D.O."/>
            <person name="Karbach L.E."/>
            <person name="Kurdoglu A."/>
            <person name="Lahiri S."/>
            <person name="Mastrian S.D."/>
            <person name="Page L.E."/>
            <person name="Taylor H.L."/>
            <person name="Wang Z.T."/>
            <person name="Raymond J."/>
            <person name="Chen M."/>
            <person name="Blankenship R.E."/>
            <person name="Touchman J.W."/>
        </authorList>
    </citation>
    <scope>NUCLEOTIDE SEQUENCE [LARGE SCALE GENOMIC DNA]</scope>
    <source>
        <strain evidence="3">ATCC 51547 / Ice1</strain>
    </source>
</reference>
<keyword evidence="3" id="KW-1185">Reference proteome</keyword>
<evidence type="ECO:0000313" key="2">
    <source>
        <dbReference type="EMBL" id="ABZ83899.1"/>
    </source>
</evidence>